<dbReference type="Pfam" id="PF19614">
    <property type="entry name" value="DUF6119"/>
    <property type="match status" value="1"/>
</dbReference>
<name>A0ABV7JRV6_9SPHI</name>
<accession>A0ABV7JRV6</accession>
<dbReference type="NCBIfam" id="TIGR04141">
    <property type="entry name" value="TIGR04141 family sporadically distributed protein"/>
    <property type="match status" value="1"/>
</dbReference>
<keyword evidence="2" id="KW-1185">Reference proteome</keyword>
<proteinExistence type="predicted"/>
<dbReference type="Proteomes" id="UP001595526">
    <property type="component" value="Unassembled WGS sequence"/>
</dbReference>
<reference evidence="2" key="1">
    <citation type="journal article" date="2019" name="Int. J. Syst. Evol. Microbiol.">
        <title>The Global Catalogue of Microorganisms (GCM) 10K type strain sequencing project: providing services to taxonomists for standard genome sequencing and annotation.</title>
        <authorList>
            <consortium name="The Broad Institute Genomics Platform"/>
            <consortium name="The Broad Institute Genome Sequencing Center for Infectious Disease"/>
            <person name="Wu L."/>
            <person name="Ma J."/>
        </authorList>
    </citation>
    <scope>NUCLEOTIDE SEQUENCE [LARGE SCALE GENOMIC DNA]</scope>
    <source>
        <strain evidence="2">KCTC 52416</strain>
    </source>
</reference>
<gene>
    <name evidence="1" type="ORF">ACFOET_17975</name>
</gene>
<evidence type="ECO:0000313" key="2">
    <source>
        <dbReference type="Proteomes" id="UP001595526"/>
    </source>
</evidence>
<dbReference type="EMBL" id="JBHRTA010000054">
    <property type="protein sequence ID" value="MFC3199511.1"/>
    <property type="molecule type" value="Genomic_DNA"/>
</dbReference>
<sequence>MGSKLRVKKTDINSYSIDKVIYYLYAVNTEERESEWFDFLPLELTESKNFIQQRISLLLFAEVGKELFVVIGGNSYKMVIPYLDKSYGLNTYARIMDSQKDELVTIRTRGLTGTRAGMSEQFRGDFRIIDFIKFGKVPEEIHVLLSTSTTNNHFSFLTTKQKRRLNISVGRGFKVKRALDFAMLHDVIVELNYIGDLVASDYLSSYKEIRDPLFIENNLRSVLIGKLFDDIPHVLGTTRESVNRFHFDFCNPNSIEKFYEADYYTLLEKTENDGHRQFDKVLDREDIYSTVIKRAVNYHQYSNRFEFMVYLQGVRVNCYREGKKTTGSSFLFHFTTEIRANNRSYFLVDTKWYSLRDSFVDDLKNTTKHLFESYKLPSHILRYNWDKKSISREGDYNLLYNGQIDFIVGDTILVDGIEIFDILYIEGNTLYLVHVKYGFGSSIRELTNQILISARRLRESLASGNLEVLEKLYQKLVSKGRHINGLSKQDFKDLFKKRIVYVFAMASHLSEDFLVDENIDLYESNIARYSLVQCSSEMRANYYDMMVCQIPRR</sequence>
<comment type="caution">
    <text evidence="1">The sequence shown here is derived from an EMBL/GenBank/DDBJ whole genome shotgun (WGS) entry which is preliminary data.</text>
</comment>
<dbReference type="InterPro" id="IPR026487">
    <property type="entry name" value="CHP04141"/>
</dbReference>
<protein>
    <submittedName>
        <fullName evidence="1">DUF6119 family protein</fullName>
    </submittedName>
</protein>
<evidence type="ECO:0000313" key="1">
    <source>
        <dbReference type="EMBL" id="MFC3199511.1"/>
    </source>
</evidence>
<organism evidence="1 2">
    <name type="scientific">Parapedobacter deserti</name>
    <dbReference type="NCBI Taxonomy" id="1912957"/>
    <lineage>
        <taxon>Bacteria</taxon>
        <taxon>Pseudomonadati</taxon>
        <taxon>Bacteroidota</taxon>
        <taxon>Sphingobacteriia</taxon>
        <taxon>Sphingobacteriales</taxon>
        <taxon>Sphingobacteriaceae</taxon>
        <taxon>Parapedobacter</taxon>
    </lineage>
</organism>